<feature type="region of interest" description="Disordered" evidence="1">
    <location>
        <begin position="1"/>
        <end position="182"/>
    </location>
</feature>
<evidence type="ECO:0000256" key="1">
    <source>
        <dbReference type="SAM" id="MobiDB-lite"/>
    </source>
</evidence>
<feature type="compositionally biased region" description="Basic and acidic residues" evidence="1">
    <location>
        <begin position="41"/>
        <end position="72"/>
    </location>
</feature>
<dbReference type="EMBL" id="OZ035845">
    <property type="protein sequence ID" value="CAL1598965.1"/>
    <property type="molecule type" value="Genomic_DNA"/>
</dbReference>
<feature type="compositionally biased region" description="Polar residues" evidence="1">
    <location>
        <begin position="75"/>
        <end position="92"/>
    </location>
</feature>
<protein>
    <submittedName>
        <fullName evidence="2">Uncharacterized protein</fullName>
    </submittedName>
</protein>
<name>A0AAV2LFG3_KNICA</name>
<gene>
    <name evidence="2" type="ORF">KC01_LOCUS27315</name>
</gene>
<sequence length="334" mass="37734">MPEYTWTPFSPHAHNSPQWTYSYHDRPTHDWRGHNRRPPRGQREDNYYRDECWRERRGGSPWERGPRRRPEDPETSTQEAENTPIPSNNAPTVQEHRNETGTSGRKRGVRVGFPQEPFTQPPTHMSPPESTTNSPGPSQRISHSPLADHTPAGSPPTSQEDLERAADSGTDEEEGQNVYKIEKHKVTNRKSVDWSLNVTRPVLILGDSNVARIKQHAFPSLQIDSFPGANLLHAAELLSHTPNQPQVESVVLSFGINNRQQKQSETCIKQMQRLMREAKKAFPNANIKIATDSGADPHSVRHIRPRIKSAERTRGGFKPDPQSGRSLTSAEICV</sequence>
<proteinExistence type="predicted"/>
<evidence type="ECO:0000313" key="3">
    <source>
        <dbReference type="Proteomes" id="UP001497482"/>
    </source>
</evidence>
<dbReference type="SUPFAM" id="SSF52266">
    <property type="entry name" value="SGNH hydrolase"/>
    <property type="match status" value="1"/>
</dbReference>
<dbReference type="InterPro" id="IPR036514">
    <property type="entry name" value="SGNH_hydro_sf"/>
</dbReference>
<organism evidence="2 3">
    <name type="scientific">Knipowitschia caucasica</name>
    <name type="common">Caucasian dwarf goby</name>
    <name type="synonym">Pomatoschistus caucasicus</name>
    <dbReference type="NCBI Taxonomy" id="637954"/>
    <lineage>
        <taxon>Eukaryota</taxon>
        <taxon>Metazoa</taxon>
        <taxon>Chordata</taxon>
        <taxon>Craniata</taxon>
        <taxon>Vertebrata</taxon>
        <taxon>Euteleostomi</taxon>
        <taxon>Actinopterygii</taxon>
        <taxon>Neopterygii</taxon>
        <taxon>Teleostei</taxon>
        <taxon>Neoteleostei</taxon>
        <taxon>Acanthomorphata</taxon>
        <taxon>Gobiaria</taxon>
        <taxon>Gobiiformes</taxon>
        <taxon>Gobioidei</taxon>
        <taxon>Gobiidae</taxon>
        <taxon>Gobiinae</taxon>
        <taxon>Knipowitschia</taxon>
    </lineage>
</organism>
<feature type="compositionally biased region" description="Polar residues" evidence="1">
    <location>
        <begin position="117"/>
        <end position="142"/>
    </location>
</feature>
<dbReference type="Gene3D" id="3.40.50.1110">
    <property type="entry name" value="SGNH hydrolase"/>
    <property type="match status" value="1"/>
</dbReference>
<feature type="compositionally biased region" description="Polar residues" evidence="1">
    <location>
        <begin position="323"/>
        <end position="334"/>
    </location>
</feature>
<reference evidence="2 3" key="1">
    <citation type="submission" date="2024-04" db="EMBL/GenBank/DDBJ databases">
        <authorList>
            <person name="Waldvogel A.-M."/>
            <person name="Schoenle A."/>
        </authorList>
    </citation>
    <scope>NUCLEOTIDE SEQUENCE [LARGE SCALE GENOMIC DNA]</scope>
</reference>
<accession>A0AAV2LFG3</accession>
<keyword evidence="3" id="KW-1185">Reference proteome</keyword>
<dbReference type="Proteomes" id="UP001497482">
    <property type="component" value="Chromosome 23"/>
</dbReference>
<feature type="compositionally biased region" description="Basic and acidic residues" evidence="1">
    <location>
        <begin position="23"/>
        <end position="33"/>
    </location>
</feature>
<evidence type="ECO:0000313" key="2">
    <source>
        <dbReference type="EMBL" id="CAL1598965.1"/>
    </source>
</evidence>
<dbReference type="AlphaFoldDB" id="A0AAV2LFG3"/>
<feature type="region of interest" description="Disordered" evidence="1">
    <location>
        <begin position="311"/>
        <end position="334"/>
    </location>
</feature>